<feature type="transmembrane region" description="Helical" evidence="2">
    <location>
        <begin position="44"/>
        <end position="64"/>
    </location>
</feature>
<name>A0ABM0J4D9_ECHTE</name>
<keyword evidence="2" id="KW-1133">Transmembrane helix</keyword>
<organism evidence="4 5">
    <name type="scientific">Echinops telfairi</name>
    <name type="common">Lesser hedgehog tenrec</name>
    <dbReference type="NCBI Taxonomy" id="9371"/>
    <lineage>
        <taxon>Eukaryota</taxon>
        <taxon>Metazoa</taxon>
        <taxon>Chordata</taxon>
        <taxon>Craniata</taxon>
        <taxon>Vertebrata</taxon>
        <taxon>Euteleostomi</taxon>
        <taxon>Mammalia</taxon>
        <taxon>Eutheria</taxon>
        <taxon>Afrotheria</taxon>
        <taxon>Tenrecidae</taxon>
        <taxon>Tenrecinae</taxon>
        <taxon>Echinops</taxon>
    </lineage>
</organism>
<gene>
    <name evidence="5" type="primary">TMEM252</name>
</gene>
<evidence type="ECO:0000256" key="1">
    <source>
        <dbReference type="SAM" id="MobiDB-lite"/>
    </source>
</evidence>
<keyword evidence="2 5" id="KW-0812">Transmembrane</keyword>
<dbReference type="PANTHER" id="PTHR35682">
    <property type="entry name" value="TRANSMEMBRANE PROTEIN 252"/>
    <property type="match status" value="1"/>
</dbReference>
<dbReference type="PANTHER" id="PTHR35682:SF1">
    <property type="entry name" value="TRANSMEMBRANE PROTEIN 252"/>
    <property type="match status" value="1"/>
</dbReference>
<evidence type="ECO:0000313" key="5">
    <source>
        <dbReference type="RefSeq" id="XP_004714599.1"/>
    </source>
</evidence>
<evidence type="ECO:0000256" key="3">
    <source>
        <dbReference type="SAM" id="SignalP"/>
    </source>
</evidence>
<dbReference type="InterPro" id="IPR031363">
    <property type="entry name" value="TMEM252"/>
</dbReference>
<feature type="region of interest" description="Disordered" evidence="1">
    <location>
        <begin position="136"/>
        <end position="165"/>
    </location>
</feature>
<proteinExistence type="predicted"/>
<sequence length="165" mass="17582">MQPKTSCVLCALTLLTSFLAVCLGAFFISSGPLAGCCWRNLVATYLLLPLGFLALLCGICWSTYSQLSKSKRMVHHLLHQHRAQGVLATVDRPDGCPPAYEESLALGPPTWSSGRAAPEAPPPAYTEMDLGHSIDIEAPPPYKESPTDAAAAAAPRNTEGQTWGC</sequence>
<feature type="chain" id="PRO_5046337075" evidence="3">
    <location>
        <begin position="25"/>
        <end position="165"/>
    </location>
</feature>
<keyword evidence="2" id="KW-0472">Membrane</keyword>
<protein>
    <submittedName>
        <fullName evidence="5">Transmembrane protein 252</fullName>
    </submittedName>
</protein>
<dbReference type="RefSeq" id="XP_004714599.1">
    <property type="nucleotide sequence ID" value="XM_004714542.2"/>
</dbReference>
<evidence type="ECO:0000256" key="2">
    <source>
        <dbReference type="SAM" id="Phobius"/>
    </source>
</evidence>
<dbReference type="Pfam" id="PF15664">
    <property type="entry name" value="TMEM252"/>
    <property type="match status" value="1"/>
</dbReference>
<accession>A0ABM0J4D9</accession>
<keyword evidence="3" id="KW-0732">Signal</keyword>
<dbReference type="Proteomes" id="UP000694863">
    <property type="component" value="Unplaced"/>
</dbReference>
<dbReference type="GeneID" id="101661458"/>
<reference evidence="5" key="1">
    <citation type="submission" date="2025-08" db="UniProtKB">
        <authorList>
            <consortium name="RefSeq"/>
        </authorList>
    </citation>
    <scope>IDENTIFICATION</scope>
</reference>
<evidence type="ECO:0000313" key="4">
    <source>
        <dbReference type="Proteomes" id="UP000694863"/>
    </source>
</evidence>
<keyword evidence="4" id="KW-1185">Reference proteome</keyword>
<feature type="signal peptide" evidence="3">
    <location>
        <begin position="1"/>
        <end position="24"/>
    </location>
</feature>